<proteinExistence type="predicted"/>
<dbReference type="EMBL" id="JARHUD010000007">
    <property type="protein sequence ID" value="MDF2096784.1"/>
    <property type="molecule type" value="Genomic_DNA"/>
</dbReference>
<dbReference type="Proteomes" id="UP001215503">
    <property type="component" value="Unassembled WGS sequence"/>
</dbReference>
<keyword evidence="2" id="KW-1185">Reference proteome</keyword>
<gene>
    <name evidence="1" type="ORF">P2G67_12435</name>
</gene>
<evidence type="ECO:0000313" key="1">
    <source>
        <dbReference type="EMBL" id="MDF2096784.1"/>
    </source>
</evidence>
<protein>
    <submittedName>
        <fullName evidence="1">Uncharacterized protein</fullName>
    </submittedName>
</protein>
<reference evidence="1 2" key="1">
    <citation type="submission" date="2023-03" db="EMBL/GenBank/DDBJ databases">
        <title>Fodinicurvata sp. CAU 1616 isolated from sea sendiment.</title>
        <authorList>
            <person name="Kim W."/>
        </authorList>
    </citation>
    <scope>NUCLEOTIDE SEQUENCE [LARGE SCALE GENOMIC DNA]</scope>
    <source>
        <strain evidence="1 2">CAU 1616</strain>
    </source>
</reference>
<name>A0ABT5YP89_9PROT</name>
<comment type="caution">
    <text evidence="1">The sequence shown here is derived from an EMBL/GenBank/DDBJ whole genome shotgun (WGS) entry which is preliminary data.</text>
</comment>
<dbReference type="RefSeq" id="WP_275823543.1">
    <property type="nucleotide sequence ID" value="NZ_JARHUD010000007.1"/>
</dbReference>
<evidence type="ECO:0000313" key="2">
    <source>
        <dbReference type="Proteomes" id="UP001215503"/>
    </source>
</evidence>
<accession>A0ABT5YP89</accession>
<organism evidence="1 2">
    <name type="scientific">Aquibaculum arenosum</name>
    <dbReference type="NCBI Taxonomy" id="3032591"/>
    <lineage>
        <taxon>Bacteria</taxon>
        <taxon>Pseudomonadati</taxon>
        <taxon>Pseudomonadota</taxon>
        <taxon>Alphaproteobacteria</taxon>
        <taxon>Rhodospirillales</taxon>
        <taxon>Rhodovibrionaceae</taxon>
        <taxon>Aquibaculum</taxon>
    </lineage>
</organism>
<sequence>MTVLGSIDGTVDGTERGWLTISGEVDGNDMASAAWRPHSDAQTMENALGAIGEQQREQMKERLEKMAEMMGDDAAANPLAQMLGGDGEEKIALRIMGVDPDAEKILRQGGLTIELPPFSAENKDELLHGQHEAEISYHKNFGEKTGFHVSTHEVGTDAVVAFDQLEIVEGGGFAQGTFEASLCPISALMKGSIDPEACIRVAGRFETDLGEEEPNSPASRSND</sequence>